<gene>
    <name evidence="2" type="ORF">P43SY_011682</name>
</gene>
<feature type="chain" id="PRO_5041954146" evidence="1">
    <location>
        <begin position="20"/>
        <end position="152"/>
    </location>
</feature>
<dbReference type="Proteomes" id="UP001209570">
    <property type="component" value="Unassembled WGS sequence"/>
</dbReference>
<name>A0AAD5Q265_PYTIN</name>
<keyword evidence="3" id="KW-1185">Reference proteome</keyword>
<accession>A0AAD5Q265</accession>
<feature type="signal peptide" evidence="1">
    <location>
        <begin position="1"/>
        <end position="19"/>
    </location>
</feature>
<dbReference type="AlphaFoldDB" id="A0AAD5Q265"/>
<proteinExistence type="predicted"/>
<keyword evidence="1" id="KW-0732">Signal</keyword>
<dbReference type="EMBL" id="JAKCXM010005107">
    <property type="protein sequence ID" value="KAJ0389047.1"/>
    <property type="molecule type" value="Genomic_DNA"/>
</dbReference>
<evidence type="ECO:0000256" key="1">
    <source>
        <dbReference type="SAM" id="SignalP"/>
    </source>
</evidence>
<organism evidence="2 3">
    <name type="scientific">Pythium insidiosum</name>
    <name type="common">Pythiosis disease agent</name>
    <dbReference type="NCBI Taxonomy" id="114742"/>
    <lineage>
        <taxon>Eukaryota</taxon>
        <taxon>Sar</taxon>
        <taxon>Stramenopiles</taxon>
        <taxon>Oomycota</taxon>
        <taxon>Peronosporomycetes</taxon>
        <taxon>Pythiales</taxon>
        <taxon>Pythiaceae</taxon>
        <taxon>Pythium</taxon>
    </lineage>
</organism>
<comment type="caution">
    <text evidence="2">The sequence shown here is derived from an EMBL/GenBank/DDBJ whole genome shotgun (WGS) entry which is preliminary data.</text>
</comment>
<evidence type="ECO:0000313" key="3">
    <source>
        <dbReference type="Proteomes" id="UP001209570"/>
    </source>
</evidence>
<evidence type="ECO:0000313" key="2">
    <source>
        <dbReference type="EMBL" id="KAJ0389047.1"/>
    </source>
</evidence>
<protein>
    <submittedName>
        <fullName evidence="2">Uncharacterized protein</fullName>
    </submittedName>
</protein>
<sequence length="152" mass="16391">MKIAAIVATASLLLTAAFAHRSAPECNTTGQSCKDAKGKPSRCLIYDEETSSGKSKEFVVCLDAPLACKTGAKPLDPCVTHKKEAGLCGFYDDSDDKLYCVIPDIFDGMQNFDRCNGVEDGTLCPLFYMTEDTHGSLAIYRTVNSTPRACTT</sequence>
<reference evidence="2" key="1">
    <citation type="submission" date="2021-12" db="EMBL/GenBank/DDBJ databases">
        <title>Prjna785345.</title>
        <authorList>
            <person name="Rujirawat T."/>
            <person name="Krajaejun T."/>
        </authorList>
    </citation>
    <scope>NUCLEOTIDE SEQUENCE</scope>
    <source>
        <strain evidence="2">Pi057C3</strain>
    </source>
</reference>